<dbReference type="GeneID" id="8245772"/>
<dbReference type="eggNOG" id="ENOG502S31P">
    <property type="taxonomic scope" value="Eukaryota"/>
</dbReference>
<dbReference type="FunCoup" id="C1FFM1">
    <property type="interactions" value="431"/>
</dbReference>
<evidence type="ECO:0000256" key="2">
    <source>
        <dbReference type="ARBA" id="ARBA00022692"/>
    </source>
</evidence>
<keyword evidence="4 6" id="KW-0472">Membrane</keyword>
<dbReference type="InterPro" id="IPR009518">
    <property type="entry name" value="PSII_PsbX"/>
</dbReference>
<proteinExistence type="predicted"/>
<keyword evidence="1" id="KW-0602">Photosynthesis</keyword>
<keyword evidence="5" id="KW-0604">Photosystem II</keyword>
<dbReference type="Proteomes" id="UP000002009">
    <property type="component" value="Chromosome 8"/>
</dbReference>
<dbReference type="GO" id="GO:0009523">
    <property type="term" value="C:photosystem II"/>
    <property type="evidence" value="ECO:0007669"/>
    <property type="project" value="UniProtKB-KW"/>
</dbReference>
<evidence type="ECO:0000256" key="4">
    <source>
        <dbReference type="ARBA" id="ARBA00023136"/>
    </source>
</evidence>
<organism evidence="7 8">
    <name type="scientific">Micromonas commoda (strain RCC299 / NOUM17 / CCMP2709)</name>
    <name type="common">Picoplanktonic green alga</name>
    <dbReference type="NCBI Taxonomy" id="296587"/>
    <lineage>
        <taxon>Eukaryota</taxon>
        <taxon>Viridiplantae</taxon>
        <taxon>Chlorophyta</taxon>
        <taxon>Mamiellophyceae</taxon>
        <taxon>Mamiellales</taxon>
        <taxon>Mamiellaceae</taxon>
        <taxon>Micromonas</taxon>
    </lineage>
</organism>
<gene>
    <name evidence="7" type="primary">PSBX</name>
    <name evidence="7" type="ORF">MICPUN_108740</name>
</gene>
<keyword evidence="3 6" id="KW-1133">Transmembrane helix</keyword>
<dbReference type="AlphaFoldDB" id="C1FFM1"/>
<dbReference type="PANTHER" id="PTHR34455:SF1">
    <property type="entry name" value="OS07G0673550 PROTEIN"/>
    <property type="match status" value="1"/>
</dbReference>
<dbReference type="OMA" id="AYSSTHK"/>
<keyword evidence="8" id="KW-1185">Reference proteome</keyword>
<dbReference type="Pfam" id="PF06596">
    <property type="entry name" value="PsbX"/>
    <property type="match status" value="1"/>
</dbReference>
<dbReference type="EMBL" id="CP001575">
    <property type="protein sequence ID" value="ACO69106.1"/>
    <property type="molecule type" value="Genomic_DNA"/>
</dbReference>
<reference evidence="7 8" key="1">
    <citation type="journal article" date="2009" name="Science">
        <title>Green evolution and dynamic adaptations revealed by genomes of the marine picoeukaryotes Micromonas.</title>
        <authorList>
            <person name="Worden A.Z."/>
            <person name="Lee J.H."/>
            <person name="Mock T."/>
            <person name="Rouze P."/>
            <person name="Simmons M.P."/>
            <person name="Aerts A.L."/>
            <person name="Allen A.E."/>
            <person name="Cuvelier M.L."/>
            <person name="Derelle E."/>
            <person name="Everett M.V."/>
            <person name="Foulon E."/>
            <person name="Grimwood J."/>
            <person name="Gundlach H."/>
            <person name="Henrissat B."/>
            <person name="Napoli C."/>
            <person name="McDonald S.M."/>
            <person name="Parker M.S."/>
            <person name="Rombauts S."/>
            <person name="Salamov A."/>
            <person name="Von Dassow P."/>
            <person name="Badger J.H."/>
            <person name="Coutinho P.M."/>
            <person name="Demir E."/>
            <person name="Dubchak I."/>
            <person name="Gentemann C."/>
            <person name="Eikrem W."/>
            <person name="Gready J.E."/>
            <person name="John U."/>
            <person name="Lanier W."/>
            <person name="Lindquist E.A."/>
            <person name="Lucas S."/>
            <person name="Mayer K.F."/>
            <person name="Moreau H."/>
            <person name="Not F."/>
            <person name="Otillar R."/>
            <person name="Panaud O."/>
            <person name="Pangilinan J."/>
            <person name="Paulsen I."/>
            <person name="Piegu B."/>
            <person name="Poliakov A."/>
            <person name="Robbens S."/>
            <person name="Schmutz J."/>
            <person name="Toulza E."/>
            <person name="Wyss T."/>
            <person name="Zelensky A."/>
            <person name="Zhou K."/>
            <person name="Armbrust E.V."/>
            <person name="Bhattacharya D."/>
            <person name="Goodenough U.W."/>
            <person name="Van de Peer Y."/>
            <person name="Grigoriev I.V."/>
        </authorList>
    </citation>
    <scope>NUCLEOTIDE SEQUENCE [LARGE SCALE GENOMIC DNA]</scope>
    <source>
        <strain evidence="8">RCC299 / NOUM17</strain>
    </source>
</reference>
<dbReference type="STRING" id="296587.C1FFM1"/>
<evidence type="ECO:0000313" key="8">
    <source>
        <dbReference type="Proteomes" id="UP000002009"/>
    </source>
</evidence>
<name>C1FFM1_MICCC</name>
<dbReference type="GO" id="GO:0015979">
    <property type="term" value="P:photosynthesis"/>
    <property type="evidence" value="ECO:0007669"/>
    <property type="project" value="UniProtKB-KW"/>
</dbReference>
<evidence type="ECO:0000256" key="3">
    <source>
        <dbReference type="ARBA" id="ARBA00022989"/>
    </source>
</evidence>
<evidence type="ECO:0000256" key="5">
    <source>
        <dbReference type="ARBA" id="ARBA00023276"/>
    </source>
</evidence>
<feature type="transmembrane region" description="Helical" evidence="6">
    <location>
        <begin position="82"/>
        <end position="105"/>
    </location>
</feature>
<dbReference type="RefSeq" id="XP_002507848.1">
    <property type="nucleotide sequence ID" value="XM_002507802.1"/>
</dbReference>
<evidence type="ECO:0000256" key="6">
    <source>
        <dbReference type="SAM" id="Phobius"/>
    </source>
</evidence>
<dbReference type="InParanoid" id="C1FFM1"/>
<evidence type="ECO:0000313" key="7">
    <source>
        <dbReference type="EMBL" id="ACO69106.1"/>
    </source>
</evidence>
<dbReference type="Gene3D" id="1.20.5.510">
    <property type="entry name" value="Single helix bin"/>
    <property type="match status" value="1"/>
</dbReference>
<dbReference type="PANTHER" id="PTHR34455">
    <property type="entry name" value="OS07G0673550 PROTEIN"/>
    <property type="match status" value="1"/>
</dbReference>
<protein>
    <submittedName>
        <fullName evidence="7">Photosystem II reaction center X</fullName>
    </submittedName>
</protein>
<sequence length="111" mass="10922">MAAIAASNFAVAARPTVARKLSSKKAALSVKRVQAVKAVSVKAVASSKVEKLSAAVTVGTAAALANPLVAEAAVTPSLKNTLLSVVAGGLVLGAIAAAVIGVSTFDKVNRK</sequence>
<keyword evidence="2 6" id="KW-0812">Transmembrane</keyword>
<accession>C1FFM1</accession>
<evidence type="ECO:0000256" key="1">
    <source>
        <dbReference type="ARBA" id="ARBA00022531"/>
    </source>
</evidence>
<dbReference type="KEGG" id="mis:MICPUN_108740"/>